<dbReference type="InterPro" id="IPR030963">
    <property type="entry name" value="DHQ_synth_fam"/>
</dbReference>
<dbReference type="InterPro" id="IPR030960">
    <property type="entry name" value="DHQS/DOIS_N"/>
</dbReference>
<dbReference type="Gene3D" id="3.40.50.1970">
    <property type="match status" value="1"/>
</dbReference>
<comment type="cofactor">
    <cofactor evidence="1">
        <name>NAD(+)</name>
        <dbReference type="ChEBI" id="CHEBI:57540"/>
    </cofactor>
</comment>
<feature type="domain" description="3-dehydroquinate synthase N-terminal" evidence="11">
    <location>
        <begin position="66"/>
        <end position="177"/>
    </location>
</feature>
<dbReference type="Gene3D" id="1.20.1090.10">
    <property type="entry name" value="Dehydroquinate synthase-like - alpha domain"/>
    <property type="match status" value="1"/>
</dbReference>
<evidence type="ECO:0000256" key="4">
    <source>
        <dbReference type="ARBA" id="ARBA00022723"/>
    </source>
</evidence>
<dbReference type="STRING" id="159292.SAMN05192546_104283"/>
<dbReference type="RefSeq" id="WP_093312877.1">
    <property type="nucleotide sequence ID" value="NZ_FNPV01000004.1"/>
</dbReference>
<evidence type="ECO:0000256" key="10">
    <source>
        <dbReference type="NCBIfam" id="TIGR01357"/>
    </source>
</evidence>
<keyword evidence="14" id="KW-1185">Reference proteome</keyword>
<dbReference type="GO" id="GO:0009423">
    <property type="term" value="P:chorismate biosynthetic process"/>
    <property type="evidence" value="ECO:0007669"/>
    <property type="project" value="UniProtKB-UniRule"/>
</dbReference>
<evidence type="ECO:0000256" key="6">
    <source>
        <dbReference type="ARBA" id="ARBA00022833"/>
    </source>
</evidence>
<dbReference type="SUPFAM" id="SSF56796">
    <property type="entry name" value="Dehydroquinate synthase-like"/>
    <property type="match status" value="1"/>
</dbReference>
<evidence type="ECO:0000256" key="7">
    <source>
        <dbReference type="ARBA" id="ARBA00023027"/>
    </source>
</evidence>
<keyword evidence="5" id="KW-0547">Nucleotide-binding</keyword>
<reference evidence="13 14" key="1">
    <citation type="submission" date="2016-10" db="EMBL/GenBank/DDBJ databases">
        <authorList>
            <person name="de Groot N.N."/>
        </authorList>
    </citation>
    <scope>NUCLEOTIDE SEQUENCE [LARGE SCALE GENOMIC DNA]</scope>
    <source>
        <strain evidence="13 14">APO</strain>
    </source>
</reference>
<keyword evidence="4" id="KW-0479">Metal-binding</keyword>
<dbReference type="GO" id="GO:0000166">
    <property type="term" value="F:nucleotide binding"/>
    <property type="evidence" value="ECO:0007669"/>
    <property type="project" value="UniProtKB-KW"/>
</dbReference>
<dbReference type="Proteomes" id="UP000199230">
    <property type="component" value="Unassembled WGS sequence"/>
</dbReference>
<dbReference type="GO" id="GO:0009073">
    <property type="term" value="P:aromatic amino acid family biosynthetic process"/>
    <property type="evidence" value="ECO:0007669"/>
    <property type="project" value="InterPro"/>
</dbReference>
<keyword evidence="8" id="KW-0456">Lyase</keyword>
<evidence type="ECO:0000256" key="1">
    <source>
        <dbReference type="ARBA" id="ARBA00001911"/>
    </source>
</evidence>
<dbReference type="PANTHER" id="PTHR43622">
    <property type="entry name" value="3-DEHYDROQUINATE SYNTHASE"/>
    <property type="match status" value="1"/>
</dbReference>
<evidence type="ECO:0000259" key="11">
    <source>
        <dbReference type="Pfam" id="PF01761"/>
    </source>
</evidence>
<organism evidence="13 14">
    <name type="scientific">Tindallia californiensis</name>
    <dbReference type="NCBI Taxonomy" id="159292"/>
    <lineage>
        <taxon>Bacteria</taxon>
        <taxon>Bacillati</taxon>
        <taxon>Bacillota</taxon>
        <taxon>Clostridia</taxon>
        <taxon>Peptostreptococcales</taxon>
        <taxon>Tindalliaceae</taxon>
        <taxon>Tindallia</taxon>
    </lineage>
</organism>
<proteinExistence type="predicted"/>
<dbReference type="EMBL" id="FNPV01000004">
    <property type="protein sequence ID" value="SDY80254.1"/>
    <property type="molecule type" value="Genomic_DNA"/>
</dbReference>
<protein>
    <recommendedName>
        <fullName evidence="10">3-dehydroquinate synthase</fullName>
        <ecNumber evidence="10">4.2.3.4</ecNumber>
    </recommendedName>
</protein>
<dbReference type="GO" id="GO:0046872">
    <property type="term" value="F:metal ion binding"/>
    <property type="evidence" value="ECO:0007669"/>
    <property type="project" value="UniProtKB-KW"/>
</dbReference>
<comment type="cofactor">
    <cofactor evidence="3">
        <name>Zn(2+)</name>
        <dbReference type="ChEBI" id="CHEBI:29105"/>
    </cofactor>
</comment>
<dbReference type="OrthoDB" id="9806583at2"/>
<keyword evidence="7" id="KW-0520">NAD</keyword>
<feature type="domain" description="3-dehydroquinate synthase C-terminal" evidence="12">
    <location>
        <begin position="180"/>
        <end position="322"/>
    </location>
</feature>
<evidence type="ECO:0000256" key="2">
    <source>
        <dbReference type="ARBA" id="ARBA00001941"/>
    </source>
</evidence>
<evidence type="ECO:0000256" key="8">
    <source>
        <dbReference type="ARBA" id="ARBA00023239"/>
    </source>
</evidence>
<dbReference type="AlphaFoldDB" id="A0A1H3MUT5"/>
<evidence type="ECO:0000259" key="12">
    <source>
        <dbReference type="Pfam" id="PF24621"/>
    </source>
</evidence>
<dbReference type="InterPro" id="IPR050071">
    <property type="entry name" value="Dehydroquinate_synthase"/>
</dbReference>
<dbReference type="PANTHER" id="PTHR43622:SF1">
    <property type="entry name" value="3-DEHYDROQUINATE SYNTHASE"/>
    <property type="match status" value="1"/>
</dbReference>
<dbReference type="Pfam" id="PF24621">
    <property type="entry name" value="DHQS_C"/>
    <property type="match status" value="1"/>
</dbReference>
<gene>
    <name evidence="13" type="ORF">SAMN05192546_104283</name>
</gene>
<dbReference type="NCBIfam" id="TIGR01357">
    <property type="entry name" value="aroB"/>
    <property type="match status" value="1"/>
</dbReference>
<keyword evidence="9" id="KW-0170">Cobalt</keyword>
<evidence type="ECO:0000313" key="14">
    <source>
        <dbReference type="Proteomes" id="UP000199230"/>
    </source>
</evidence>
<dbReference type="PIRSF" id="PIRSF001455">
    <property type="entry name" value="DHQ_synth"/>
    <property type="match status" value="1"/>
</dbReference>
<evidence type="ECO:0000313" key="13">
    <source>
        <dbReference type="EMBL" id="SDY80254.1"/>
    </source>
</evidence>
<comment type="cofactor">
    <cofactor evidence="2">
        <name>Co(2+)</name>
        <dbReference type="ChEBI" id="CHEBI:48828"/>
    </cofactor>
</comment>
<dbReference type="GO" id="GO:0005737">
    <property type="term" value="C:cytoplasm"/>
    <property type="evidence" value="ECO:0007669"/>
    <property type="project" value="InterPro"/>
</dbReference>
<evidence type="ECO:0000256" key="5">
    <source>
        <dbReference type="ARBA" id="ARBA00022741"/>
    </source>
</evidence>
<dbReference type="CDD" id="cd08195">
    <property type="entry name" value="DHQS"/>
    <property type="match status" value="1"/>
</dbReference>
<dbReference type="Pfam" id="PF01761">
    <property type="entry name" value="DHQ_synthase"/>
    <property type="match status" value="1"/>
</dbReference>
<dbReference type="InterPro" id="IPR056179">
    <property type="entry name" value="DHQS_C"/>
</dbReference>
<name>A0A1H3MUT5_9FIRM</name>
<dbReference type="GO" id="GO:0003856">
    <property type="term" value="F:3-dehydroquinate synthase activity"/>
    <property type="evidence" value="ECO:0007669"/>
    <property type="project" value="UniProtKB-UniRule"/>
</dbReference>
<keyword evidence="6" id="KW-0862">Zinc</keyword>
<dbReference type="FunFam" id="3.40.50.1970:FF:000007">
    <property type="entry name" value="Pentafunctional AROM polypeptide"/>
    <property type="match status" value="1"/>
</dbReference>
<evidence type="ECO:0000256" key="9">
    <source>
        <dbReference type="ARBA" id="ARBA00023285"/>
    </source>
</evidence>
<sequence>MEKIIAEFHQRSYPIMIEPDLLSHFSIQERLDGTGDQKWVLITDNKVSLAQQELVQNLKAQAYLSIEIENGEWSKSFQQMEEILDKMAEAEVNRYDGLIALGGGVVGDLTGFCASVYMRGIEWVQIPTTLLSQVDSSVGGKTGVNLKAGKNMAGSFYQPSSVWIDPCILRTLSEEQYWAGMAEVIKYAVIEKNGIDQWLENHWESIVLREPKILSQLIGKCVECKNRIVMKDEREKGLRKILNFGHTAGHAMEKLSDFQLIHGEAVRRGMLFELELAHKLGRINLEQYQRYKKLVEKIPVTRKEESYQMSELIKSMSSDKKNRDQLISFVLPDHNQVMEEMFLSPEEVNEMMK</sequence>
<dbReference type="EC" id="4.2.3.4" evidence="10"/>
<accession>A0A1H3MUT5</accession>
<dbReference type="InterPro" id="IPR016037">
    <property type="entry name" value="DHQ_synth_AroB"/>
</dbReference>
<evidence type="ECO:0000256" key="3">
    <source>
        <dbReference type="ARBA" id="ARBA00001947"/>
    </source>
</evidence>